<reference evidence="2" key="1">
    <citation type="submission" date="2020-07" db="EMBL/GenBank/DDBJ databases">
        <title>The High-quality genome of the commercially important snow crab, Chionoecetes opilio.</title>
        <authorList>
            <person name="Jeong J.-H."/>
            <person name="Ryu S."/>
        </authorList>
    </citation>
    <scope>NUCLEOTIDE SEQUENCE</scope>
    <source>
        <strain evidence="2">MADBK_172401_WGS</strain>
        <tissue evidence="2">Digestive gland</tissue>
    </source>
</reference>
<comment type="caution">
    <text evidence="2">The sequence shown here is derived from an EMBL/GenBank/DDBJ whole genome shotgun (WGS) entry which is preliminary data.</text>
</comment>
<sequence length="167" mass="18314">MNSTFSLVCSALPSCRMREPGLALEGPSDCSSHADVRVPINTGNILQGLSREMNSEVSSSSTPQRTTAKDVSSGPSKDVPFGTYTTACRDGRTRGKMPATSTELHPELKLYLTSPRRAKQSARPKFWSDRDKNFPYAVSARIQIPDSDGVFGPLRTRCIPPECYRQS</sequence>
<evidence type="ECO:0000256" key="1">
    <source>
        <dbReference type="SAM" id="MobiDB-lite"/>
    </source>
</evidence>
<keyword evidence="3" id="KW-1185">Reference proteome</keyword>
<organism evidence="2 3">
    <name type="scientific">Chionoecetes opilio</name>
    <name type="common">Atlantic snow crab</name>
    <name type="synonym">Cancer opilio</name>
    <dbReference type="NCBI Taxonomy" id="41210"/>
    <lineage>
        <taxon>Eukaryota</taxon>
        <taxon>Metazoa</taxon>
        <taxon>Ecdysozoa</taxon>
        <taxon>Arthropoda</taxon>
        <taxon>Crustacea</taxon>
        <taxon>Multicrustacea</taxon>
        <taxon>Malacostraca</taxon>
        <taxon>Eumalacostraca</taxon>
        <taxon>Eucarida</taxon>
        <taxon>Decapoda</taxon>
        <taxon>Pleocyemata</taxon>
        <taxon>Brachyura</taxon>
        <taxon>Eubrachyura</taxon>
        <taxon>Majoidea</taxon>
        <taxon>Majidae</taxon>
        <taxon>Chionoecetes</taxon>
    </lineage>
</organism>
<protein>
    <submittedName>
        <fullName evidence="2">Uncharacterized protein</fullName>
    </submittedName>
</protein>
<dbReference type="Proteomes" id="UP000770661">
    <property type="component" value="Unassembled WGS sequence"/>
</dbReference>
<dbReference type="EMBL" id="JACEEZ010002577">
    <property type="protein sequence ID" value="KAG0728148.1"/>
    <property type="molecule type" value="Genomic_DNA"/>
</dbReference>
<name>A0A8J5CPQ6_CHIOP</name>
<proteinExistence type="predicted"/>
<evidence type="ECO:0000313" key="3">
    <source>
        <dbReference type="Proteomes" id="UP000770661"/>
    </source>
</evidence>
<feature type="compositionally biased region" description="Polar residues" evidence="1">
    <location>
        <begin position="62"/>
        <end position="75"/>
    </location>
</feature>
<gene>
    <name evidence="2" type="ORF">GWK47_033097</name>
</gene>
<feature type="region of interest" description="Disordered" evidence="1">
    <location>
        <begin position="50"/>
        <end position="102"/>
    </location>
</feature>
<evidence type="ECO:0000313" key="2">
    <source>
        <dbReference type="EMBL" id="KAG0728148.1"/>
    </source>
</evidence>
<feature type="compositionally biased region" description="Low complexity" evidence="1">
    <location>
        <begin position="50"/>
        <end position="61"/>
    </location>
</feature>
<dbReference type="AlphaFoldDB" id="A0A8J5CPQ6"/>
<accession>A0A8J5CPQ6</accession>